<keyword evidence="2" id="KW-1185">Reference proteome</keyword>
<reference evidence="2" key="1">
    <citation type="submission" date="2016-11" db="EMBL/GenBank/DDBJ databases">
        <authorList>
            <person name="Varghese N."/>
            <person name="Submissions S."/>
        </authorList>
    </citation>
    <scope>NUCLEOTIDE SEQUENCE [LARGE SCALE GENOMIC DNA]</scope>
    <source>
        <strain evidence="2">DSM 17963</strain>
    </source>
</reference>
<dbReference type="Proteomes" id="UP000184071">
    <property type="component" value="Unassembled WGS sequence"/>
</dbReference>
<organism evidence="1 2">
    <name type="scientific">Flavobacterium defluvii</name>
    <dbReference type="NCBI Taxonomy" id="370979"/>
    <lineage>
        <taxon>Bacteria</taxon>
        <taxon>Pseudomonadati</taxon>
        <taxon>Bacteroidota</taxon>
        <taxon>Flavobacteriia</taxon>
        <taxon>Flavobacteriales</taxon>
        <taxon>Flavobacteriaceae</taxon>
        <taxon>Flavobacterium</taxon>
    </lineage>
</organism>
<dbReference type="OrthoDB" id="794301at2"/>
<dbReference type="RefSeq" id="WP_139260532.1">
    <property type="nucleotide sequence ID" value="NZ_FQWC01000007.1"/>
</dbReference>
<gene>
    <name evidence="1" type="ORF">SAMN05443663_107102</name>
</gene>
<protein>
    <recommendedName>
        <fullName evidence="3">DUF5780 domain-containing protein</fullName>
    </recommendedName>
</protein>
<evidence type="ECO:0000313" key="2">
    <source>
        <dbReference type="Proteomes" id="UP000184071"/>
    </source>
</evidence>
<sequence length="171" mass="19825">MKKSLILLFSILLMISGCTKPKKKSIAAYKPVYSEVNHTNENHDYEKRKSIKNDFLNNKNAKNSPVKIIAAQLSQTQYSNHKDIKLVFKNSEKKDIQAVKFEWYCENSFDEPANSRFFYGEGRSTGEITYLLKAGTTRSKIWEDFSTDANRVIKARAYYVVFTDGTKWQLK</sequence>
<dbReference type="EMBL" id="FQWC01000007">
    <property type="protein sequence ID" value="SHH37452.1"/>
    <property type="molecule type" value="Genomic_DNA"/>
</dbReference>
<proteinExistence type="predicted"/>
<evidence type="ECO:0008006" key="3">
    <source>
        <dbReference type="Google" id="ProtNLM"/>
    </source>
</evidence>
<dbReference type="STRING" id="370979.SAMN05443663_107102"/>
<accession>A0A1M5SFS7</accession>
<evidence type="ECO:0000313" key="1">
    <source>
        <dbReference type="EMBL" id="SHH37452.1"/>
    </source>
</evidence>
<dbReference type="AlphaFoldDB" id="A0A1M5SFS7"/>
<name>A0A1M5SFS7_9FLAO</name>
<dbReference type="PROSITE" id="PS51257">
    <property type="entry name" value="PROKAR_LIPOPROTEIN"/>
    <property type="match status" value="1"/>
</dbReference>